<name>M2ABY8_9BACT</name>
<comment type="caution">
    <text evidence="1">The sequence shown here is derived from an EMBL/GenBank/DDBJ whole genome shotgun (WGS) entry which is preliminary data.</text>
</comment>
<dbReference type="EMBL" id="ANMO01000216">
    <property type="protein sequence ID" value="EMB14315.1"/>
    <property type="molecule type" value="Genomic_DNA"/>
</dbReference>
<keyword evidence="2" id="KW-1185">Reference proteome</keyword>
<accession>M2ABY8</accession>
<dbReference type="PATRIC" id="fig|1263867.3.peg.5084"/>
<evidence type="ECO:0000313" key="1">
    <source>
        <dbReference type="EMBL" id="EMB14315.1"/>
    </source>
</evidence>
<organism evidence="1 2">
    <name type="scientific">Rhodopirellula europaea 6C</name>
    <dbReference type="NCBI Taxonomy" id="1263867"/>
    <lineage>
        <taxon>Bacteria</taxon>
        <taxon>Pseudomonadati</taxon>
        <taxon>Planctomycetota</taxon>
        <taxon>Planctomycetia</taxon>
        <taxon>Pirellulales</taxon>
        <taxon>Pirellulaceae</taxon>
        <taxon>Rhodopirellula</taxon>
    </lineage>
</organism>
<dbReference type="AlphaFoldDB" id="M2ABY8"/>
<protein>
    <submittedName>
        <fullName evidence="1">Uncharacterized protein</fullName>
    </submittedName>
</protein>
<evidence type="ECO:0000313" key="2">
    <source>
        <dbReference type="Proteomes" id="UP000011529"/>
    </source>
</evidence>
<gene>
    <name evidence="1" type="ORF">RE6C_04737</name>
</gene>
<reference evidence="1" key="1">
    <citation type="submission" date="2012-11" db="EMBL/GenBank/DDBJ databases">
        <title>Permanent draft genomes of Rhodopirellula europaea strain SH398 and 6C.</title>
        <authorList>
            <person name="Richter M."/>
            <person name="Richter-Heitmann T."/>
            <person name="Frank C."/>
            <person name="Harder J."/>
            <person name="Glockner F.O."/>
        </authorList>
    </citation>
    <scope>NUCLEOTIDE SEQUENCE</scope>
    <source>
        <strain evidence="1">6C</strain>
    </source>
</reference>
<dbReference type="Proteomes" id="UP000011529">
    <property type="component" value="Unassembled WGS sequence"/>
</dbReference>
<sequence length="55" mass="6278">MTFIFGRVRAFPFAVSFRETFIARSIFSGARFSCPFHFSPKIRLTSLREFLAVGG</sequence>
<proteinExistence type="predicted"/>
<reference evidence="1" key="2">
    <citation type="journal article" date="2013" name="Mar. Genomics">
        <title>Expression of sulfatases in Rhodopirellula baltica and the diversity of sulfatases in the genus Rhodopirellula.</title>
        <authorList>
            <person name="Wegner C.E."/>
            <person name="Richter-Heitmann T."/>
            <person name="Klindworth A."/>
            <person name="Klockow C."/>
            <person name="Richter M."/>
            <person name="Achstetter T."/>
            <person name="Glockner F.O."/>
            <person name="Harder J."/>
        </authorList>
    </citation>
    <scope>NUCLEOTIDE SEQUENCE [LARGE SCALE GENOMIC DNA]</scope>
    <source>
        <strain evidence="1">6C</strain>
    </source>
</reference>